<sequence length="14" mass="1502">MLSTTSMTEGSLFP</sequence>
<organism evidence="1 2">
    <name type="scientific">Blumeria graminis f. sp. triticale</name>
    <dbReference type="NCBI Taxonomy" id="1689686"/>
    <lineage>
        <taxon>Eukaryota</taxon>
        <taxon>Fungi</taxon>
        <taxon>Dikarya</taxon>
        <taxon>Ascomycota</taxon>
        <taxon>Pezizomycotina</taxon>
        <taxon>Leotiomycetes</taxon>
        <taxon>Erysiphales</taxon>
        <taxon>Erysiphaceae</taxon>
        <taxon>Blumeria</taxon>
    </lineage>
</organism>
<proteinExistence type="predicted"/>
<gene>
    <name evidence="1" type="ORF">BGTH12_LOCUS6934</name>
</gene>
<dbReference type="Proteomes" id="UP000683417">
    <property type="component" value="Unassembled WGS sequence"/>
</dbReference>
<protein>
    <submittedName>
        <fullName evidence="1">BgTH12-01066</fullName>
    </submittedName>
</protein>
<evidence type="ECO:0000313" key="2">
    <source>
        <dbReference type="Proteomes" id="UP000683417"/>
    </source>
</evidence>
<evidence type="ECO:0000313" key="1">
    <source>
        <dbReference type="EMBL" id="CAD6505576.1"/>
    </source>
</evidence>
<reference evidence="1" key="1">
    <citation type="submission" date="2020-10" db="EMBL/GenBank/DDBJ databases">
        <authorList>
            <person name="Muller C M."/>
        </authorList>
    </citation>
    <scope>NUCLEOTIDE SEQUENCE</scope>
    <source>
        <strain evidence="1">THUN-12</strain>
    </source>
</reference>
<dbReference type="EMBL" id="CAJHIT010000009">
    <property type="protein sequence ID" value="CAD6505576.1"/>
    <property type="molecule type" value="Genomic_DNA"/>
</dbReference>
<comment type="caution">
    <text evidence="1">The sequence shown here is derived from an EMBL/GenBank/DDBJ whole genome shotgun (WGS) entry which is preliminary data.</text>
</comment>
<name>A0A9W4D7K9_BLUGR</name>
<accession>A0A9W4D7K9</accession>